<dbReference type="Pfam" id="PF00440">
    <property type="entry name" value="TetR_N"/>
    <property type="match status" value="1"/>
</dbReference>
<keyword evidence="2 4" id="KW-0238">DNA-binding</keyword>
<dbReference type="PANTHER" id="PTHR30055">
    <property type="entry name" value="HTH-TYPE TRANSCRIPTIONAL REGULATOR RUTR"/>
    <property type="match status" value="1"/>
</dbReference>
<comment type="caution">
    <text evidence="6">The sequence shown here is derived from an EMBL/GenBank/DDBJ whole genome shotgun (WGS) entry which is preliminary data.</text>
</comment>
<dbReference type="InterPro" id="IPR009057">
    <property type="entry name" value="Homeodomain-like_sf"/>
</dbReference>
<evidence type="ECO:0000313" key="6">
    <source>
        <dbReference type="EMBL" id="MFC6274984.1"/>
    </source>
</evidence>
<organism evidence="6 7">
    <name type="scientific">Levilactobacillus tangyuanensis</name>
    <dbReference type="NCBI Taxonomy" id="2486021"/>
    <lineage>
        <taxon>Bacteria</taxon>
        <taxon>Bacillati</taxon>
        <taxon>Bacillota</taxon>
        <taxon>Bacilli</taxon>
        <taxon>Lactobacillales</taxon>
        <taxon>Lactobacillaceae</taxon>
        <taxon>Levilactobacillus</taxon>
    </lineage>
</organism>
<name>A0ABW1TPT6_9LACO</name>
<accession>A0ABW1TPT6</accession>
<dbReference type="Gene3D" id="1.10.357.10">
    <property type="entry name" value="Tetracycline Repressor, domain 2"/>
    <property type="match status" value="1"/>
</dbReference>
<dbReference type="Proteomes" id="UP001596191">
    <property type="component" value="Unassembled WGS sequence"/>
</dbReference>
<keyword evidence="7" id="KW-1185">Reference proteome</keyword>
<dbReference type="EMBL" id="JBHSSJ010000005">
    <property type="protein sequence ID" value="MFC6274984.1"/>
    <property type="molecule type" value="Genomic_DNA"/>
</dbReference>
<sequence length="182" mass="19798">MVQSSYHRKNLAAAIAQQARQQLGSEGVDQLSLRQIARDLGVSPAAVYRHYPDKQALLAQLQETVSEEVQATLQVGVLVSSDATAMYRKMIQNILTLRQEQPLMVAFYLQGPLTLPQGLATVINLVNTANGRTTLPHQAASVWAFLIGVVAQPDCSLSAASVFAVCEHLLRPFTDSIGNDRD</sequence>
<evidence type="ECO:0000256" key="2">
    <source>
        <dbReference type="ARBA" id="ARBA00023125"/>
    </source>
</evidence>
<evidence type="ECO:0000313" key="7">
    <source>
        <dbReference type="Proteomes" id="UP001596191"/>
    </source>
</evidence>
<feature type="domain" description="HTH tetR-type" evidence="5">
    <location>
        <begin position="9"/>
        <end position="69"/>
    </location>
</feature>
<dbReference type="RefSeq" id="WP_125640984.1">
    <property type="nucleotide sequence ID" value="NZ_JBHSSJ010000005.1"/>
</dbReference>
<reference evidence="7" key="1">
    <citation type="journal article" date="2019" name="Int. J. Syst. Evol. Microbiol.">
        <title>The Global Catalogue of Microorganisms (GCM) 10K type strain sequencing project: providing services to taxonomists for standard genome sequencing and annotation.</title>
        <authorList>
            <consortium name="The Broad Institute Genomics Platform"/>
            <consortium name="The Broad Institute Genome Sequencing Center for Infectious Disease"/>
            <person name="Wu L."/>
            <person name="Ma J."/>
        </authorList>
    </citation>
    <scope>NUCLEOTIDE SEQUENCE [LARGE SCALE GENOMIC DNA]</scope>
    <source>
        <strain evidence="7">CCM 8907</strain>
    </source>
</reference>
<dbReference type="SUPFAM" id="SSF46689">
    <property type="entry name" value="Homeodomain-like"/>
    <property type="match status" value="1"/>
</dbReference>
<evidence type="ECO:0000256" key="1">
    <source>
        <dbReference type="ARBA" id="ARBA00023015"/>
    </source>
</evidence>
<feature type="DNA-binding region" description="H-T-H motif" evidence="4">
    <location>
        <begin position="32"/>
        <end position="51"/>
    </location>
</feature>
<proteinExistence type="predicted"/>
<dbReference type="PRINTS" id="PR00455">
    <property type="entry name" value="HTHTETR"/>
</dbReference>
<dbReference type="PANTHER" id="PTHR30055:SF234">
    <property type="entry name" value="HTH-TYPE TRANSCRIPTIONAL REGULATOR BETI"/>
    <property type="match status" value="1"/>
</dbReference>
<evidence type="ECO:0000259" key="5">
    <source>
        <dbReference type="PROSITE" id="PS50977"/>
    </source>
</evidence>
<gene>
    <name evidence="6" type="ORF">ACFQET_05585</name>
</gene>
<evidence type="ECO:0000256" key="3">
    <source>
        <dbReference type="ARBA" id="ARBA00023163"/>
    </source>
</evidence>
<dbReference type="PROSITE" id="PS50977">
    <property type="entry name" value="HTH_TETR_2"/>
    <property type="match status" value="1"/>
</dbReference>
<keyword evidence="1" id="KW-0805">Transcription regulation</keyword>
<protein>
    <submittedName>
        <fullName evidence="6">TetR/AcrR family transcriptional regulator</fullName>
    </submittedName>
</protein>
<dbReference type="InterPro" id="IPR050109">
    <property type="entry name" value="HTH-type_TetR-like_transc_reg"/>
</dbReference>
<keyword evidence="3" id="KW-0804">Transcription</keyword>
<evidence type="ECO:0000256" key="4">
    <source>
        <dbReference type="PROSITE-ProRule" id="PRU00335"/>
    </source>
</evidence>
<dbReference type="InterPro" id="IPR001647">
    <property type="entry name" value="HTH_TetR"/>
</dbReference>